<reference evidence="1" key="1">
    <citation type="journal article" date="2015" name="Nature">
        <title>Complex archaea that bridge the gap between prokaryotes and eukaryotes.</title>
        <authorList>
            <person name="Spang A."/>
            <person name="Saw J.H."/>
            <person name="Jorgensen S.L."/>
            <person name="Zaremba-Niedzwiedzka K."/>
            <person name="Martijn J."/>
            <person name="Lind A.E."/>
            <person name="van Eijk R."/>
            <person name="Schleper C."/>
            <person name="Guy L."/>
            <person name="Ettema T.J."/>
        </authorList>
    </citation>
    <scope>NUCLEOTIDE SEQUENCE</scope>
</reference>
<comment type="caution">
    <text evidence="1">The sequence shown here is derived from an EMBL/GenBank/DDBJ whole genome shotgun (WGS) entry which is preliminary data.</text>
</comment>
<protein>
    <submittedName>
        <fullName evidence="1">Uncharacterized protein</fullName>
    </submittedName>
</protein>
<accession>A0A0F9UKF1</accession>
<organism evidence="1">
    <name type="scientific">marine sediment metagenome</name>
    <dbReference type="NCBI Taxonomy" id="412755"/>
    <lineage>
        <taxon>unclassified sequences</taxon>
        <taxon>metagenomes</taxon>
        <taxon>ecological metagenomes</taxon>
    </lineage>
</organism>
<proteinExistence type="predicted"/>
<name>A0A0F9UKF1_9ZZZZ</name>
<sequence length="106" mass="12151">MIKSQIELVKQLWNLTDDLIAQDLDVSQIYIHSLDQKLAFATLEKFHKTLPETLKCPNCDETNPASAVEIVYHIEKSSRGTYTHLRCKYDFCGKTTPMGAVLRHNQ</sequence>
<dbReference type="EMBL" id="LAZR01000084">
    <property type="protein sequence ID" value="KKN93735.1"/>
    <property type="molecule type" value="Genomic_DNA"/>
</dbReference>
<gene>
    <name evidence="1" type="ORF">LCGC14_0195680</name>
</gene>
<dbReference type="AlphaFoldDB" id="A0A0F9UKF1"/>
<evidence type="ECO:0000313" key="1">
    <source>
        <dbReference type="EMBL" id="KKN93735.1"/>
    </source>
</evidence>